<evidence type="ECO:0000313" key="2">
    <source>
        <dbReference type="EMBL" id="KJH69996.1"/>
    </source>
</evidence>
<feature type="transmembrane region" description="Helical" evidence="1">
    <location>
        <begin position="38"/>
        <end position="58"/>
    </location>
</feature>
<keyword evidence="1" id="KW-1133">Transmembrane helix</keyword>
<name>A0A0D8ZS12_9CYAN</name>
<proteinExistence type="predicted"/>
<reference evidence="2 3" key="1">
    <citation type="submission" date="2015-02" db="EMBL/GenBank/DDBJ databases">
        <title>Draft genome of a novel marine cyanobacterium (Chroococcales) isolated from South Atlantic Ocean.</title>
        <authorList>
            <person name="Rigonato J."/>
            <person name="Alvarenga D.O."/>
            <person name="Branco L.H."/>
            <person name="Varani A.M."/>
            <person name="Brandini F.P."/>
            <person name="Fiore M.F."/>
        </authorList>
    </citation>
    <scope>NUCLEOTIDE SEQUENCE [LARGE SCALE GENOMIC DNA]</scope>
    <source>
        <strain evidence="2 3">CENA595</strain>
    </source>
</reference>
<protein>
    <submittedName>
        <fullName evidence="2">Uncharacterized protein</fullName>
    </submittedName>
</protein>
<comment type="caution">
    <text evidence="2">The sequence shown here is derived from an EMBL/GenBank/DDBJ whole genome shotgun (WGS) entry which is preliminary data.</text>
</comment>
<feature type="transmembrane region" description="Helical" evidence="1">
    <location>
        <begin position="105"/>
        <end position="125"/>
    </location>
</feature>
<keyword evidence="1" id="KW-0812">Transmembrane</keyword>
<organism evidence="2 3">
    <name type="scientific">Aliterella atlantica CENA595</name>
    <dbReference type="NCBI Taxonomy" id="1618023"/>
    <lineage>
        <taxon>Bacteria</taxon>
        <taxon>Bacillati</taxon>
        <taxon>Cyanobacteriota</taxon>
        <taxon>Cyanophyceae</taxon>
        <taxon>Chroococcidiopsidales</taxon>
        <taxon>Aliterellaceae</taxon>
        <taxon>Aliterella</taxon>
    </lineage>
</organism>
<accession>A0A0D8ZS12</accession>
<dbReference type="RefSeq" id="WP_045056540.1">
    <property type="nucleotide sequence ID" value="NZ_CAWMDP010000025.1"/>
</dbReference>
<dbReference type="EMBL" id="JYON01000029">
    <property type="protein sequence ID" value="KJH69996.1"/>
    <property type="molecule type" value="Genomic_DNA"/>
</dbReference>
<feature type="transmembrane region" description="Helical" evidence="1">
    <location>
        <begin position="65"/>
        <end position="85"/>
    </location>
</feature>
<dbReference type="Proteomes" id="UP000032452">
    <property type="component" value="Unassembled WGS sequence"/>
</dbReference>
<evidence type="ECO:0000256" key="1">
    <source>
        <dbReference type="SAM" id="Phobius"/>
    </source>
</evidence>
<keyword evidence="3" id="KW-1185">Reference proteome</keyword>
<sequence>MGNKPLKISMRMAVIMGIFLPLAETVRRSNQIFDLTRFFNWFDDYILGAVLLIAAYLVKTNKNNAIAYLIAAWGFVSGALFLSFLGQFDYFRTGTSDPGVFSTGFVAIAKGLILLYMLSGLYMGIKANLSK</sequence>
<evidence type="ECO:0000313" key="3">
    <source>
        <dbReference type="Proteomes" id="UP000032452"/>
    </source>
</evidence>
<gene>
    <name evidence="2" type="ORF">UH38_20390</name>
</gene>
<keyword evidence="1" id="KW-0472">Membrane</keyword>
<dbReference type="AlphaFoldDB" id="A0A0D8ZS12"/>
<dbReference type="OrthoDB" id="582384at2"/>
<dbReference type="STRING" id="1618023.UH38_20390"/>